<dbReference type="Proteomes" id="UP000612746">
    <property type="component" value="Unassembled WGS sequence"/>
</dbReference>
<keyword evidence="3" id="KW-0560">Oxidoreductase</keyword>
<organism evidence="8 9">
    <name type="scientific">Umbelopsis vinacea</name>
    <dbReference type="NCBI Taxonomy" id="44442"/>
    <lineage>
        <taxon>Eukaryota</taxon>
        <taxon>Fungi</taxon>
        <taxon>Fungi incertae sedis</taxon>
        <taxon>Mucoromycota</taxon>
        <taxon>Mucoromycotina</taxon>
        <taxon>Umbelopsidomycetes</taxon>
        <taxon>Umbelopsidales</taxon>
        <taxon>Umbelopsidaceae</taxon>
        <taxon>Umbelopsis</taxon>
    </lineage>
</organism>
<proteinExistence type="inferred from homology"/>
<dbReference type="EMBL" id="JAEPRA010000004">
    <property type="protein sequence ID" value="KAG2186559.1"/>
    <property type="molecule type" value="Genomic_DNA"/>
</dbReference>
<feature type="domain" description="NADP-dependent oxidoreductase" evidence="7">
    <location>
        <begin position="18"/>
        <end position="287"/>
    </location>
</feature>
<evidence type="ECO:0000256" key="3">
    <source>
        <dbReference type="ARBA" id="ARBA00023002"/>
    </source>
</evidence>
<evidence type="ECO:0000256" key="6">
    <source>
        <dbReference type="PIRSR" id="PIRSR000097-3"/>
    </source>
</evidence>
<protein>
    <recommendedName>
        <fullName evidence="7">NADP-dependent oxidoreductase domain-containing protein</fullName>
    </recommendedName>
</protein>
<dbReference type="GO" id="GO:0016491">
    <property type="term" value="F:oxidoreductase activity"/>
    <property type="evidence" value="ECO:0007669"/>
    <property type="project" value="UniProtKB-KW"/>
</dbReference>
<sequence>MSLNKVFKLNTGAAIPAIGLGTWQSKPEEVYNAVKTAINSGYRHIDTAYAYGNEDAVGRGIKDGLKEAGLKREDVFVTTKLWSTFHRPADVQKGIDESLASLGLEYLDLYLMHWPVALTPGKGSLFPRHEDGTRDLDAEINGDFTITYGAMEKLLESGKTKAIGVSNFSTHNLDVLLKSAKVIPAVNQVELHPYLPQTKLLEYCNAKGIHLTAYSPLGSTDSPLQKESVLIEIAEKNNKSVAQTLISWAVQRGTSVLPKSVTPSRIEANFQDYKLSDEDFAKINEISSKHSQRLVSPDWGVTVFHDDQ</sequence>
<dbReference type="PROSITE" id="PS00798">
    <property type="entry name" value="ALDOKETO_REDUCTASE_1"/>
    <property type="match status" value="1"/>
</dbReference>
<gene>
    <name evidence="8" type="ORF">INT44_002783</name>
</gene>
<reference evidence="8" key="1">
    <citation type="submission" date="2020-12" db="EMBL/GenBank/DDBJ databases">
        <title>Metabolic potential, ecology and presence of endohyphal bacteria is reflected in genomic diversity of Mucoromycotina.</title>
        <authorList>
            <person name="Muszewska A."/>
            <person name="Okrasinska A."/>
            <person name="Steczkiewicz K."/>
            <person name="Drgas O."/>
            <person name="Orlowska M."/>
            <person name="Perlinska-Lenart U."/>
            <person name="Aleksandrzak-Piekarczyk T."/>
            <person name="Szatraj K."/>
            <person name="Zielenkiewicz U."/>
            <person name="Pilsyk S."/>
            <person name="Malc E."/>
            <person name="Mieczkowski P."/>
            <person name="Kruszewska J.S."/>
            <person name="Biernat P."/>
            <person name="Pawlowska J."/>
        </authorList>
    </citation>
    <scope>NUCLEOTIDE SEQUENCE</scope>
    <source>
        <strain evidence="8">WA0000051536</strain>
    </source>
</reference>
<dbReference type="FunFam" id="3.20.20.100:FF:000006">
    <property type="entry name" value="Aldo-keto reductase family 1 member A1"/>
    <property type="match status" value="1"/>
</dbReference>
<name>A0A8H7Q7I0_9FUNG</name>
<dbReference type="Gene3D" id="3.20.20.100">
    <property type="entry name" value="NADP-dependent oxidoreductase domain"/>
    <property type="match status" value="1"/>
</dbReference>
<dbReference type="PROSITE" id="PS00062">
    <property type="entry name" value="ALDOKETO_REDUCTASE_2"/>
    <property type="match status" value="1"/>
</dbReference>
<evidence type="ECO:0000256" key="2">
    <source>
        <dbReference type="ARBA" id="ARBA00022857"/>
    </source>
</evidence>
<dbReference type="InterPro" id="IPR018170">
    <property type="entry name" value="Aldo/ket_reductase_CS"/>
</dbReference>
<evidence type="ECO:0000256" key="1">
    <source>
        <dbReference type="ARBA" id="ARBA00007905"/>
    </source>
</evidence>
<keyword evidence="9" id="KW-1185">Reference proteome</keyword>
<dbReference type="AlphaFoldDB" id="A0A8H7Q7I0"/>
<dbReference type="PRINTS" id="PR00069">
    <property type="entry name" value="ALDKETRDTASE"/>
</dbReference>
<keyword evidence="2" id="KW-0521">NADP</keyword>
<dbReference type="InterPro" id="IPR023210">
    <property type="entry name" value="NADP_OxRdtase_dom"/>
</dbReference>
<dbReference type="OrthoDB" id="416253at2759"/>
<dbReference type="PANTHER" id="PTHR11732">
    <property type="entry name" value="ALDO/KETO REDUCTASE"/>
    <property type="match status" value="1"/>
</dbReference>
<feature type="site" description="Lowers pKa of active site Tyr" evidence="6">
    <location>
        <position position="80"/>
    </location>
</feature>
<dbReference type="PIRSF" id="PIRSF000097">
    <property type="entry name" value="AKR"/>
    <property type="match status" value="1"/>
</dbReference>
<dbReference type="Pfam" id="PF00248">
    <property type="entry name" value="Aldo_ket_red"/>
    <property type="match status" value="1"/>
</dbReference>
<comment type="caution">
    <text evidence="8">The sequence shown here is derived from an EMBL/GenBank/DDBJ whole genome shotgun (WGS) entry which is preliminary data.</text>
</comment>
<feature type="active site" description="Proton donor" evidence="4">
    <location>
        <position position="51"/>
    </location>
</feature>
<comment type="similarity">
    <text evidence="1">Belongs to the aldo/keto reductase family.</text>
</comment>
<evidence type="ECO:0000313" key="8">
    <source>
        <dbReference type="EMBL" id="KAG2186559.1"/>
    </source>
</evidence>
<evidence type="ECO:0000256" key="5">
    <source>
        <dbReference type="PIRSR" id="PIRSR000097-2"/>
    </source>
</evidence>
<evidence type="ECO:0000313" key="9">
    <source>
        <dbReference type="Proteomes" id="UP000612746"/>
    </source>
</evidence>
<evidence type="ECO:0000259" key="7">
    <source>
        <dbReference type="Pfam" id="PF00248"/>
    </source>
</evidence>
<accession>A0A8H7Q7I0</accession>
<evidence type="ECO:0000256" key="4">
    <source>
        <dbReference type="PIRSR" id="PIRSR000097-1"/>
    </source>
</evidence>
<dbReference type="InterPro" id="IPR036812">
    <property type="entry name" value="NAD(P)_OxRdtase_dom_sf"/>
</dbReference>
<feature type="binding site" evidence="5">
    <location>
        <position position="113"/>
    </location>
    <ligand>
        <name>substrate</name>
    </ligand>
</feature>
<dbReference type="InterPro" id="IPR020471">
    <property type="entry name" value="AKR"/>
</dbReference>
<dbReference type="SUPFAM" id="SSF51430">
    <property type="entry name" value="NAD(P)-linked oxidoreductase"/>
    <property type="match status" value="1"/>
</dbReference>